<dbReference type="Proteomes" id="UP000254100">
    <property type="component" value="Unassembled WGS sequence"/>
</dbReference>
<keyword evidence="7" id="KW-1185">Reference proteome</keyword>
<dbReference type="GO" id="GO:0006085">
    <property type="term" value="P:acetyl-CoA biosynthetic process"/>
    <property type="evidence" value="ECO:0007669"/>
    <property type="project" value="UniProtKB-UniPathway"/>
</dbReference>
<dbReference type="PANTHER" id="PTHR43356:SF2">
    <property type="entry name" value="PHOSPHATE ACETYLTRANSFERASE"/>
    <property type="match status" value="1"/>
</dbReference>
<reference evidence="5 7" key="1">
    <citation type="submission" date="2015-01" db="EMBL/GenBank/DDBJ databases">
        <authorList>
            <person name="Guo J."/>
        </authorList>
    </citation>
    <scope>NUCLEOTIDE SEQUENCE [LARGE SCALE GENOMIC DNA]</scope>
    <source>
        <strain evidence="5 7">DSM 22147</strain>
    </source>
</reference>
<dbReference type="STRING" id="569857.TP70_01835"/>
<proteinExistence type="inferred from homology"/>
<dbReference type="AlphaFoldDB" id="A0A0D6XRX0"/>
<dbReference type="EMBL" id="UHDT01000001">
    <property type="protein sequence ID" value="SUM57569.1"/>
    <property type="molecule type" value="Genomic_DNA"/>
</dbReference>
<feature type="domain" description="Phosphate acetyl/butaryl transferase" evidence="4">
    <location>
        <begin position="87"/>
        <end position="293"/>
    </location>
</feature>
<keyword evidence="2 6" id="KW-0808">Transferase</keyword>
<dbReference type="EC" id="2.3.1.19" evidence="6"/>
<dbReference type="EMBL" id="JXWY01000009">
    <property type="protein sequence ID" value="KIX91554.1"/>
    <property type="molecule type" value="Genomic_DNA"/>
</dbReference>
<evidence type="ECO:0000313" key="6">
    <source>
        <dbReference type="EMBL" id="SUM57569.1"/>
    </source>
</evidence>
<dbReference type="Pfam" id="PF01515">
    <property type="entry name" value="PTA_PTB"/>
    <property type="match status" value="1"/>
</dbReference>
<protein>
    <submittedName>
        <fullName evidence="6">Phosphate butyryltransferase</fullName>
        <ecNumber evidence="6">2.3.1.19</ecNumber>
        <ecNumber evidence="6">2.3.1.8</ecNumber>
    </submittedName>
</protein>
<dbReference type="OrthoDB" id="9774179at2"/>
<dbReference type="Gene3D" id="3.40.718.10">
    <property type="entry name" value="Isopropylmalate Dehydrogenase"/>
    <property type="match status" value="1"/>
</dbReference>
<dbReference type="GO" id="GO:0008959">
    <property type="term" value="F:phosphate acetyltransferase activity"/>
    <property type="evidence" value="ECO:0007669"/>
    <property type="project" value="UniProtKB-EC"/>
</dbReference>
<evidence type="ECO:0000313" key="5">
    <source>
        <dbReference type="EMBL" id="KIX91554.1"/>
    </source>
</evidence>
<gene>
    <name evidence="6" type="primary">pta_2</name>
    <name evidence="6" type="ORF">NCTC13832_01252</name>
    <name evidence="5" type="ORF">TP70_01835</name>
</gene>
<dbReference type="InterPro" id="IPR050500">
    <property type="entry name" value="Phos_Acetyltrans/Butyryltrans"/>
</dbReference>
<sequence length="299" mass="32708">MSFDQLLTQDTSHHARIAVVNAHNEATIRVVIRVLETTSATFTFYNHQDVSELIRSFDLAPQLLTRITMHTYETEEATLEQCLNDLNNHQADILMKGHISTAKILSAVLRHHSAQGQHFLNHVAVCDIPAYHKPLFISDVALNIQPTKADMTSMIGNITTFAAELGYAQLKVALLSSTETPNPKLASSVQAAELKEDFKAHSHKVNVKVDGPLALDNIIDKKSAIQKGIQSEVAGDADVIIVPHLDVGNALYKSLTYFGRARVASVVLGANFPIVLTSRADAMSNKINSVLLAMKILVN</sequence>
<name>A0A0D6XRX0_9STAP</name>
<evidence type="ECO:0000256" key="1">
    <source>
        <dbReference type="ARBA" id="ARBA00005656"/>
    </source>
</evidence>
<reference evidence="6 8" key="2">
    <citation type="submission" date="2018-06" db="EMBL/GenBank/DDBJ databases">
        <authorList>
            <consortium name="Pathogen Informatics"/>
            <person name="Doyle S."/>
        </authorList>
    </citation>
    <scope>NUCLEOTIDE SEQUENCE [LARGE SCALE GENOMIC DNA]</scope>
    <source>
        <strain evidence="6 8">NCTC13832</strain>
    </source>
</reference>
<comment type="similarity">
    <text evidence="1">Belongs to the phosphate acetyltransferase and butyryltransferase family.</text>
</comment>
<dbReference type="SUPFAM" id="SSF53659">
    <property type="entry name" value="Isocitrate/Isopropylmalate dehydrogenase-like"/>
    <property type="match status" value="1"/>
</dbReference>
<organism evidence="6 8">
    <name type="scientific">Staphylococcus microti</name>
    <dbReference type="NCBI Taxonomy" id="569857"/>
    <lineage>
        <taxon>Bacteria</taxon>
        <taxon>Bacillati</taxon>
        <taxon>Bacillota</taxon>
        <taxon>Bacilli</taxon>
        <taxon>Bacillales</taxon>
        <taxon>Staphylococcaceae</taxon>
        <taxon>Staphylococcus</taxon>
    </lineage>
</organism>
<dbReference type="Proteomes" id="UP000032366">
    <property type="component" value="Unassembled WGS sequence"/>
</dbReference>
<evidence type="ECO:0000256" key="2">
    <source>
        <dbReference type="ARBA" id="ARBA00022679"/>
    </source>
</evidence>
<evidence type="ECO:0000256" key="3">
    <source>
        <dbReference type="ARBA" id="ARBA00023315"/>
    </source>
</evidence>
<dbReference type="PANTHER" id="PTHR43356">
    <property type="entry name" value="PHOSPHATE ACETYLTRANSFERASE"/>
    <property type="match status" value="1"/>
</dbReference>
<dbReference type="InterPro" id="IPR002505">
    <property type="entry name" value="PTA_PTB"/>
</dbReference>
<dbReference type="GO" id="GO:0050182">
    <property type="term" value="F:phosphate butyryltransferase activity"/>
    <property type="evidence" value="ECO:0007669"/>
    <property type="project" value="UniProtKB-EC"/>
</dbReference>
<dbReference type="InterPro" id="IPR012147">
    <property type="entry name" value="P_Ac_Bu_trans"/>
</dbReference>
<accession>A0A0D6XRX0</accession>
<evidence type="ECO:0000313" key="8">
    <source>
        <dbReference type="Proteomes" id="UP000254100"/>
    </source>
</evidence>
<evidence type="ECO:0000259" key="4">
    <source>
        <dbReference type="Pfam" id="PF01515"/>
    </source>
</evidence>
<keyword evidence="3 6" id="KW-0012">Acyltransferase</keyword>
<evidence type="ECO:0000313" key="7">
    <source>
        <dbReference type="Proteomes" id="UP000032366"/>
    </source>
</evidence>
<dbReference type="PIRSF" id="PIRSF000428">
    <property type="entry name" value="P_Ac_trans"/>
    <property type="match status" value="1"/>
</dbReference>
<dbReference type="UniPathway" id="UPA00340">
    <property type="reaction ID" value="UER00459"/>
</dbReference>
<dbReference type="RefSeq" id="WP_044358917.1">
    <property type="nucleotide sequence ID" value="NZ_JXWY01000009.1"/>
</dbReference>
<dbReference type="EC" id="2.3.1.8" evidence="6"/>